<keyword evidence="3" id="KW-1185">Reference proteome</keyword>
<name>A0AAV7PVD9_PLEWA</name>
<feature type="signal peptide" evidence="1">
    <location>
        <begin position="1"/>
        <end position="29"/>
    </location>
</feature>
<proteinExistence type="predicted"/>
<dbReference type="AlphaFoldDB" id="A0AAV7PVD9"/>
<keyword evidence="1" id="KW-0732">Signal</keyword>
<organism evidence="2 3">
    <name type="scientific">Pleurodeles waltl</name>
    <name type="common">Iberian ribbed newt</name>
    <dbReference type="NCBI Taxonomy" id="8319"/>
    <lineage>
        <taxon>Eukaryota</taxon>
        <taxon>Metazoa</taxon>
        <taxon>Chordata</taxon>
        <taxon>Craniata</taxon>
        <taxon>Vertebrata</taxon>
        <taxon>Euteleostomi</taxon>
        <taxon>Amphibia</taxon>
        <taxon>Batrachia</taxon>
        <taxon>Caudata</taxon>
        <taxon>Salamandroidea</taxon>
        <taxon>Salamandridae</taxon>
        <taxon>Pleurodelinae</taxon>
        <taxon>Pleurodeles</taxon>
    </lineage>
</organism>
<reference evidence="2" key="1">
    <citation type="journal article" date="2022" name="bioRxiv">
        <title>Sequencing and chromosome-scale assembly of the giantPleurodeles waltlgenome.</title>
        <authorList>
            <person name="Brown T."/>
            <person name="Elewa A."/>
            <person name="Iarovenko S."/>
            <person name="Subramanian E."/>
            <person name="Araus A.J."/>
            <person name="Petzold A."/>
            <person name="Susuki M."/>
            <person name="Suzuki K.-i.T."/>
            <person name="Hayashi T."/>
            <person name="Toyoda A."/>
            <person name="Oliveira C."/>
            <person name="Osipova E."/>
            <person name="Leigh N.D."/>
            <person name="Simon A."/>
            <person name="Yun M.H."/>
        </authorList>
    </citation>
    <scope>NUCLEOTIDE SEQUENCE</scope>
    <source>
        <strain evidence="2">20211129_DDA</strain>
        <tissue evidence="2">Liver</tissue>
    </source>
</reference>
<evidence type="ECO:0000256" key="1">
    <source>
        <dbReference type="SAM" id="SignalP"/>
    </source>
</evidence>
<sequence>MWRGGPPNLHSSVCTKVLSWPLPILLVACGRGGSERSLIDYPVLLPSGEEERLPHLTRYTRPVKLHTSPLPYASLGNDKVTVQLGVMGSFLYLVNQ</sequence>
<dbReference type="EMBL" id="JANPWB010000011">
    <property type="protein sequence ID" value="KAJ1132188.1"/>
    <property type="molecule type" value="Genomic_DNA"/>
</dbReference>
<dbReference type="PROSITE" id="PS51257">
    <property type="entry name" value="PROKAR_LIPOPROTEIN"/>
    <property type="match status" value="1"/>
</dbReference>
<evidence type="ECO:0000313" key="3">
    <source>
        <dbReference type="Proteomes" id="UP001066276"/>
    </source>
</evidence>
<accession>A0AAV7PVD9</accession>
<protein>
    <submittedName>
        <fullName evidence="2">Uncharacterized protein</fullName>
    </submittedName>
</protein>
<gene>
    <name evidence="2" type="ORF">NDU88_010515</name>
</gene>
<comment type="caution">
    <text evidence="2">The sequence shown here is derived from an EMBL/GenBank/DDBJ whole genome shotgun (WGS) entry which is preliminary data.</text>
</comment>
<dbReference type="Proteomes" id="UP001066276">
    <property type="component" value="Chromosome 7"/>
</dbReference>
<feature type="chain" id="PRO_5043395264" evidence="1">
    <location>
        <begin position="30"/>
        <end position="96"/>
    </location>
</feature>
<evidence type="ECO:0000313" key="2">
    <source>
        <dbReference type="EMBL" id="KAJ1132188.1"/>
    </source>
</evidence>